<feature type="compositionally biased region" description="Basic residues" evidence="1">
    <location>
        <begin position="87"/>
        <end position="98"/>
    </location>
</feature>
<feature type="compositionally biased region" description="Low complexity" evidence="1">
    <location>
        <begin position="127"/>
        <end position="139"/>
    </location>
</feature>
<protein>
    <submittedName>
        <fullName evidence="3">Uncharacterized protein</fullName>
    </submittedName>
</protein>
<proteinExistence type="predicted"/>
<evidence type="ECO:0000313" key="3">
    <source>
        <dbReference type="WBParaSite" id="PSAMB.scaffold733size45075.g8402.t1"/>
    </source>
</evidence>
<feature type="compositionally biased region" description="Basic residues" evidence="1">
    <location>
        <begin position="206"/>
        <end position="217"/>
    </location>
</feature>
<feature type="compositionally biased region" description="Low complexity" evidence="1">
    <location>
        <begin position="225"/>
        <end position="235"/>
    </location>
</feature>
<organism evidence="2 3">
    <name type="scientific">Plectus sambesii</name>
    <dbReference type="NCBI Taxonomy" id="2011161"/>
    <lineage>
        <taxon>Eukaryota</taxon>
        <taxon>Metazoa</taxon>
        <taxon>Ecdysozoa</taxon>
        <taxon>Nematoda</taxon>
        <taxon>Chromadorea</taxon>
        <taxon>Plectida</taxon>
        <taxon>Plectina</taxon>
        <taxon>Plectoidea</taxon>
        <taxon>Plectidae</taxon>
        <taxon>Plectus</taxon>
    </lineage>
</organism>
<reference evidence="3" key="1">
    <citation type="submission" date="2022-11" db="UniProtKB">
        <authorList>
            <consortium name="WormBaseParasite"/>
        </authorList>
    </citation>
    <scope>IDENTIFICATION</scope>
</reference>
<feature type="region of interest" description="Disordered" evidence="1">
    <location>
        <begin position="77"/>
        <end position="255"/>
    </location>
</feature>
<keyword evidence="2" id="KW-1185">Reference proteome</keyword>
<dbReference type="AlphaFoldDB" id="A0A914X990"/>
<feature type="compositionally biased region" description="Polar residues" evidence="1">
    <location>
        <begin position="147"/>
        <end position="157"/>
    </location>
</feature>
<dbReference type="Proteomes" id="UP000887566">
    <property type="component" value="Unplaced"/>
</dbReference>
<evidence type="ECO:0000256" key="1">
    <source>
        <dbReference type="SAM" id="MobiDB-lite"/>
    </source>
</evidence>
<dbReference type="WBParaSite" id="PSAMB.scaffold733size45075.g8402.t1">
    <property type="protein sequence ID" value="PSAMB.scaffold733size45075.g8402.t1"/>
    <property type="gene ID" value="PSAMB.scaffold733size45075.g8402"/>
</dbReference>
<name>A0A914X990_9BILA</name>
<accession>A0A914X990</accession>
<sequence>MPTNYNQMELVSVAMKVQITAKEKRLADELVSRNPTFMDMGITEEFAESVAPSEIQCDQFVIVISREEQRIVDQLLDRQGSTQSRRVPIRKKKSRSAVKNKSNESLPLPLDEEPMLTSTTEAKKASENGSNKSGSYGSSVEEREASVTDNDNYTNEAVEQPPVKLTLRLGRKKLATGVDGGSHSPADGEEQWTVRPSTTEESRPSASKRPRRSAPKRRWPEFESESNIPSSSVVKSSRDNIGAPTWTLDAKKTPHPQRPPLRYELAIIPWAYPLHAFVVLKKDIRTNPDRPRYIYRVCEDKLKRYNRIADGYQIDFLDVEGYENIMLEDQVQSNPELFEPIDVMDSEAITVHLKKRVTSSDLSSIDLRTSSAVVDAEETEIA</sequence>
<evidence type="ECO:0000313" key="2">
    <source>
        <dbReference type="Proteomes" id="UP000887566"/>
    </source>
</evidence>